<dbReference type="EMBL" id="CP068985">
    <property type="protein sequence ID" value="QYC41992.1"/>
    <property type="molecule type" value="Genomic_DNA"/>
</dbReference>
<proteinExistence type="predicted"/>
<evidence type="ECO:0008006" key="3">
    <source>
        <dbReference type="Google" id="ProtNLM"/>
    </source>
</evidence>
<dbReference type="Proteomes" id="UP000824681">
    <property type="component" value="Chromosome"/>
</dbReference>
<dbReference type="Gene3D" id="1.10.357.10">
    <property type="entry name" value="Tetracycline Repressor, domain 2"/>
    <property type="match status" value="1"/>
</dbReference>
<evidence type="ECO:0000313" key="1">
    <source>
        <dbReference type="EMBL" id="QYC41992.1"/>
    </source>
</evidence>
<protein>
    <recommendedName>
        <fullName evidence="3">TetR family transcriptional regulator</fullName>
    </recommendedName>
</protein>
<keyword evidence="2" id="KW-1185">Reference proteome</keyword>
<sequence length="191" mass="21127">MHSLYGVFGGRDELLRAIFETYSPLLDVEKVVAGPRADLDETVRATYRLMDETVRATYRLMAEALTREPRVMPAMLAEALARPDEPALQGLLQHFAPRMLAGLGQWLTDEMEAGRIRRLPLPLLIQQMIAPALMHFVSRPAAETVFELPGVEETCEVFAAAFLNAAAVRLLLGVIDWSPCSAWPGSAWAPP</sequence>
<accession>A0ABX8U2M7</accession>
<evidence type="ECO:0000313" key="2">
    <source>
        <dbReference type="Proteomes" id="UP000824681"/>
    </source>
</evidence>
<reference evidence="1 2" key="1">
    <citation type="journal article" date="2021" name="ACS Chem. Biol.">
        <title>Genomic-Led Discovery of a Novel Glycopeptide Antibiotic by Nonomuraea coxensis DSM 45129.</title>
        <authorList>
            <person name="Yushchuk O."/>
            <person name="Vior N.M."/>
            <person name="Andreo-Vidal A."/>
            <person name="Berini F."/>
            <person name="Ruckert C."/>
            <person name="Busche T."/>
            <person name="Binda E."/>
            <person name="Kalinowski J."/>
            <person name="Truman A.W."/>
            <person name="Marinelli F."/>
        </authorList>
    </citation>
    <scope>NUCLEOTIDE SEQUENCE [LARGE SCALE GENOMIC DNA]</scope>
    <source>
        <strain evidence="1 2">DSM 45129</strain>
    </source>
</reference>
<dbReference type="RefSeq" id="WP_020545681.1">
    <property type="nucleotide sequence ID" value="NZ_CP068985.1"/>
</dbReference>
<name>A0ABX8U2M7_9ACTN</name>
<gene>
    <name evidence="1" type="ORF">Nocox_21940</name>
</gene>
<organism evidence="1 2">
    <name type="scientific">Nonomuraea coxensis DSM 45129</name>
    <dbReference type="NCBI Taxonomy" id="1122611"/>
    <lineage>
        <taxon>Bacteria</taxon>
        <taxon>Bacillati</taxon>
        <taxon>Actinomycetota</taxon>
        <taxon>Actinomycetes</taxon>
        <taxon>Streptosporangiales</taxon>
        <taxon>Streptosporangiaceae</taxon>
        <taxon>Nonomuraea</taxon>
    </lineage>
</organism>